<name>A0A1C2E2Q2_9PSED</name>
<sequence>MSNIKIAPTIIRSRSSREPLPLKAPDVAVAFHDADNLGLIPVVNLSTPVIVDLEVWDAAEPGYTYQLTWNGTPSGPEKVIQANEKPGDPLTLEIPVDFLKEGVHRLTYRTYSPAADSENFSEEFPVVIDRTAPGMPQLAAIQFPVEVQNGLTSVELAQLGNKLEVQVAGYTGMAKHDVIHTYWGEVAGPIAVVDQNDMGLNKVVFNFERDFLESITSGGHDVLYRVVDRAGNISEESLAVNVVLLLEEIPDNYPAPLLDPAIGSLIDYMEAKPGVQVDIPHYPGAAAFDQITLYWGKNYPMLPVQIPPGNENEDILLSLKVPYETLAVAPIGNISITYSVTRQNQPNGTSLPTVVDVYLTLPVPELSKAPTIQGTSLASPNKDDNFIDEEDYEYNSRAIISWSESFKVNDDLHLFWGDQQRLQWYQIKEEDLIASSDLVIPVANSIMKAQGTGAEIPVRYAVARQGNPNLTLSPVQQVTVRSKENLPGGPEGIEGPAFKLNPAGYISQSVAPDGTDGYVVPYANITENQKLFFTFKGFDRENNPLDSATYTASRELDDQDIVNGYSFRVPYNILRTICRGFCEAYIRVDPAPGSNQSSVTSKVTRVPVEMRESSEAVCSIN</sequence>
<dbReference type="Proteomes" id="UP000095143">
    <property type="component" value="Unassembled WGS sequence"/>
</dbReference>
<comment type="caution">
    <text evidence="1">The sequence shown here is derived from an EMBL/GenBank/DDBJ whole genome shotgun (WGS) entry which is preliminary data.</text>
</comment>
<dbReference type="RefSeq" id="WP_065988685.1">
    <property type="nucleotide sequence ID" value="NZ_MDEN01000061.1"/>
</dbReference>
<evidence type="ECO:0000313" key="1">
    <source>
        <dbReference type="EMBL" id="OCX21282.1"/>
    </source>
</evidence>
<reference evidence="1 2" key="1">
    <citation type="submission" date="2016-08" db="EMBL/GenBank/DDBJ databases">
        <title>Whole genome sequence of Pseudomonas graminis strain UASWS1507, a potential biological control agent for agriculture.</title>
        <authorList>
            <person name="Crovadore J."/>
            <person name="Calmin G."/>
            <person name="Chablais R."/>
            <person name="Cochard B."/>
            <person name="Lefort F."/>
        </authorList>
    </citation>
    <scope>NUCLEOTIDE SEQUENCE [LARGE SCALE GENOMIC DNA]</scope>
    <source>
        <strain evidence="1 2">UASWS1507</strain>
    </source>
</reference>
<dbReference type="AlphaFoldDB" id="A0A1C2E2Q2"/>
<protein>
    <submittedName>
        <fullName evidence="1">Uncharacterized protein</fullName>
    </submittedName>
</protein>
<dbReference type="EMBL" id="MDEN01000061">
    <property type="protein sequence ID" value="OCX21282.1"/>
    <property type="molecule type" value="Genomic_DNA"/>
</dbReference>
<evidence type="ECO:0000313" key="2">
    <source>
        <dbReference type="Proteomes" id="UP000095143"/>
    </source>
</evidence>
<organism evidence="1 2">
    <name type="scientific">Pseudomonas graminis</name>
    <dbReference type="NCBI Taxonomy" id="158627"/>
    <lineage>
        <taxon>Bacteria</taxon>
        <taxon>Pseudomonadati</taxon>
        <taxon>Pseudomonadota</taxon>
        <taxon>Gammaproteobacteria</taxon>
        <taxon>Pseudomonadales</taxon>
        <taxon>Pseudomonadaceae</taxon>
        <taxon>Pseudomonas</taxon>
    </lineage>
</organism>
<gene>
    <name evidence="1" type="ORF">BBI10_11845</name>
</gene>
<accession>A0A1C2E2Q2</accession>
<proteinExistence type="predicted"/>